<name>A0ABY4GFR2_9BACT</name>
<geneLocation type="plasmid" evidence="1 2">
    <name>unnamed6</name>
</geneLocation>
<proteinExistence type="predicted"/>
<organism evidence="1 2">
    <name type="scientific">Hymenobacter volaticus</name>
    <dbReference type="NCBI Taxonomy" id="2932254"/>
    <lineage>
        <taxon>Bacteria</taxon>
        <taxon>Pseudomonadati</taxon>
        <taxon>Bacteroidota</taxon>
        <taxon>Cytophagia</taxon>
        <taxon>Cytophagales</taxon>
        <taxon>Hymenobacteraceae</taxon>
        <taxon>Hymenobacter</taxon>
    </lineage>
</organism>
<reference evidence="1" key="1">
    <citation type="submission" date="2022-04" db="EMBL/GenBank/DDBJ databases">
        <title>Hymenobacter sp. isolated from the air.</title>
        <authorList>
            <person name="Won M."/>
            <person name="Lee C.-M."/>
            <person name="Woen H.-Y."/>
            <person name="Kwon S.-W."/>
        </authorList>
    </citation>
    <scope>NUCLEOTIDE SEQUENCE</scope>
    <source>
        <strain evidence="1">5420S-77</strain>
        <plasmid evidence="1">unnamed6</plasmid>
    </source>
</reference>
<accession>A0ABY4GFR2</accession>
<keyword evidence="1" id="KW-0614">Plasmid</keyword>
<dbReference type="EMBL" id="CP095067">
    <property type="protein sequence ID" value="UOQ69635.1"/>
    <property type="molecule type" value="Genomic_DNA"/>
</dbReference>
<dbReference type="RefSeq" id="WP_245127481.1">
    <property type="nucleotide sequence ID" value="NZ_CP095067.1"/>
</dbReference>
<sequence>MSRYFKLELFFWNRFSSTKSTLTSSFKAVSVKVVPRRLSLAANPKQVPAFAYGKKSFSLFDVLLAVYFIFRYTFAQDDNQRQTIDYQVEKMPKRFN</sequence>
<evidence type="ECO:0000313" key="2">
    <source>
        <dbReference type="Proteomes" id="UP000830401"/>
    </source>
</evidence>
<evidence type="ECO:0000313" key="1">
    <source>
        <dbReference type="EMBL" id="UOQ69635.1"/>
    </source>
</evidence>
<protein>
    <submittedName>
        <fullName evidence="1">Uncharacterized protein</fullName>
    </submittedName>
</protein>
<gene>
    <name evidence="1" type="ORF">MUN86_29485</name>
</gene>
<keyword evidence="2" id="KW-1185">Reference proteome</keyword>
<dbReference type="Proteomes" id="UP000830401">
    <property type="component" value="Plasmid unnamed6"/>
</dbReference>